<name>A0A2P2PRW9_RHIMU</name>
<accession>A0A2P2PRW9</accession>
<sequence>MCLISHEIALGVINICPCPIKQQPQNPLATLSTSVWMPIALTILIAVSNSVPDSTTTRTALN</sequence>
<evidence type="ECO:0000313" key="1">
    <source>
        <dbReference type="EMBL" id="MBX57488.1"/>
    </source>
</evidence>
<protein>
    <submittedName>
        <fullName evidence="1">Uncharacterized protein</fullName>
    </submittedName>
</protein>
<proteinExistence type="predicted"/>
<reference evidence="1" key="1">
    <citation type="submission" date="2018-02" db="EMBL/GenBank/DDBJ databases">
        <title>Rhizophora mucronata_Transcriptome.</title>
        <authorList>
            <person name="Meera S.P."/>
            <person name="Sreeshan A."/>
            <person name="Augustine A."/>
        </authorList>
    </citation>
    <scope>NUCLEOTIDE SEQUENCE</scope>
    <source>
        <tissue evidence="1">Leaf</tissue>
    </source>
</reference>
<organism evidence="1">
    <name type="scientific">Rhizophora mucronata</name>
    <name type="common">Asiatic mangrove</name>
    <dbReference type="NCBI Taxonomy" id="61149"/>
    <lineage>
        <taxon>Eukaryota</taxon>
        <taxon>Viridiplantae</taxon>
        <taxon>Streptophyta</taxon>
        <taxon>Embryophyta</taxon>
        <taxon>Tracheophyta</taxon>
        <taxon>Spermatophyta</taxon>
        <taxon>Magnoliopsida</taxon>
        <taxon>eudicotyledons</taxon>
        <taxon>Gunneridae</taxon>
        <taxon>Pentapetalae</taxon>
        <taxon>rosids</taxon>
        <taxon>fabids</taxon>
        <taxon>Malpighiales</taxon>
        <taxon>Rhizophoraceae</taxon>
        <taxon>Rhizophora</taxon>
    </lineage>
</organism>
<dbReference type="EMBL" id="GGEC01077004">
    <property type="protein sequence ID" value="MBX57488.1"/>
    <property type="molecule type" value="Transcribed_RNA"/>
</dbReference>
<dbReference type="AlphaFoldDB" id="A0A2P2PRW9"/>